<accession>A0A1N7F297</accession>
<organism evidence="2 3">
    <name type="scientific">Williamsia sterculiae</name>
    <dbReference type="NCBI Taxonomy" id="1344003"/>
    <lineage>
        <taxon>Bacteria</taxon>
        <taxon>Bacillati</taxon>
        <taxon>Actinomycetota</taxon>
        <taxon>Actinomycetes</taxon>
        <taxon>Mycobacteriales</taxon>
        <taxon>Nocardiaceae</taxon>
        <taxon>Williamsia</taxon>
    </lineage>
</organism>
<dbReference type="RefSeq" id="WP_076478570.1">
    <property type="nucleotide sequence ID" value="NZ_FTNT01000004.1"/>
</dbReference>
<evidence type="ECO:0000256" key="1">
    <source>
        <dbReference type="SAM" id="Phobius"/>
    </source>
</evidence>
<sequence length="124" mass="13796">MPIDDDEPTGPNLALLRGFSTALTLLGSVILIGCVGYLMVGWWDDKRWTWLILGVVVIAVNLALLFTRLRPTPKPRDWTVDEVREVIAPIHGEVAQIRTLRRRDRGLGLAQAVELVRAANGTEE</sequence>
<feature type="transmembrane region" description="Helical" evidence="1">
    <location>
        <begin position="21"/>
        <end position="42"/>
    </location>
</feature>
<protein>
    <submittedName>
        <fullName evidence="2">Uncharacterized protein</fullName>
    </submittedName>
</protein>
<reference evidence="2 3" key="1">
    <citation type="submission" date="2017-01" db="EMBL/GenBank/DDBJ databases">
        <authorList>
            <person name="Mah S.A."/>
            <person name="Swanson W.J."/>
            <person name="Moy G.W."/>
            <person name="Vacquier V.D."/>
        </authorList>
    </citation>
    <scope>NUCLEOTIDE SEQUENCE [LARGE SCALE GENOMIC DNA]</scope>
    <source>
        <strain evidence="2 3">CPCC 203464</strain>
    </source>
</reference>
<keyword evidence="1" id="KW-0812">Transmembrane</keyword>
<proteinExistence type="predicted"/>
<dbReference type="Proteomes" id="UP000186218">
    <property type="component" value="Unassembled WGS sequence"/>
</dbReference>
<keyword evidence="1" id="KW-0472">Membrane</keyword>
<evidence type="ECO:0000313" key="3">
    <source>
        <dbReference type="Proteomes" id="UP000186218"/>
    </source>
</evidence>
<dbReference type="InterPro" id="IPR036259">
    <property type="entry name" value="MFS_trans_sf"/>
</dbReference>
<evidence type="ECO:0000313" key="2">
    <source>
        <dbReference type="EMBL" id="SIR94457.1"/>
    </source>
</evidence>
<dbReference type="AlphaFoldDB" id="A0A1N7F297"/>
<dbReference type="STRING" id="1344003.SAMN05445060_1738"/>
<name>A0A1N7F297_9NOCA</name>
<keyword evidence="3" id="KW-1185">Reference proteome</keyword>
<keyword evidence="1" id="KW-1133">Transmembrane helix</keyword>
<gene>
    <name evidence="2" type="ORF">SAMN05445060_1738</name>
</gene>
<feature type="transmembrane region" description="Helical" evidence="1">
    <location>
        <begin position="48"/>
        <end position="66"/>
    </location>
</feature>
<dbReference type="EMBL" id="FTNT01000004">
    <property type="protein sequence ID" value="SIR94457.1"/>
    <property type="molecule type" value="Genomic_DNA"/>
</dbReference>
<dbReference type="SUPFAM" id="SSF103473">
    <property type="entry name" value="MFS general substrate transporter"/>
    <property type="match status" value="1"/>
</dbReference>